<feature type="chain" id="PRO_5026224454" description="DUF7029 domain-containing protein" evidence="1">
    <location>
        <begin position="22"/>
        <end position="454"/>
    </location>
</feature>
<organism evidence="3 4">
    <name type="scientific">Pleomassaria siparia CBS 279.74</name>
    <dbReference type="NCBI Taxonomy" id="1314801"/>
    <lineage>
        <taxon>Eukaryota</taxon>
        <taxon>Fungi</taxon>
        <taxon>Dikarya</taxon>
        <taxon>Ascomycota</taxon>
        <taxon>Pezizomycotina</taxon>
        <taxon>Dothideomycetes</taxon>
        <taxon>Pleosporomycetidae</taxon>
        <taxon>Pleosporales</taxon>
        <taxon>Pleomassariaceae</taxon>
        <taxon>Pleomassaria</taxon>
    </lineage>
</organism>
<gene>
    <name evidence="3" type="ORF">K504DRAFT_440914</name>
</gene>
<dbReference type="EMBL" id="MU005780">
    <property type="protein sequence ID" value="KAF2705068.1"/>
    <property type="molecule type" value="Genomic_DNA"/>
</dbReference>
<keyword evidence="1" id="KW-0732">Signal</keyword>
<name>A0A6G1JWZ9_9PLEO</name>
<evidence type="ECO:0000259" key="2">
    <source>
        <dbReference type="Pfam" id="PF22974"/>
    </source>
</evidence>
<evidence type="ECO:0000256" key="1">
    <source>
        <dbReference type="SAM" id="SignalP"/>
    </source>
</evidence>
<dbReference type="OrthoDB" id="160645at2759"/>
<dbReference type="Proteomes" id="UP000799428">
    <property type="component" value="Unassembled WGS sequence"/>
</dbReference>
<protein>
    <recommendedName>
        <fullName evidence="2">DUF7029 domain-containing protein</fullName>
    </recommendedName>
</protein>
<dbReference type="InterPro" id="IPR054293">
    <property type="entry name" value="DUF7029"/>
</dbReference>
<dbReference type="AlphaFoldDB" id="A0A6G1JWZ9"/>
<reference evidence="3" key="1">
    <citation type="journal article" date="2020" name="Stud. Mycol.">
        <title>101 Dothideomycetes genomes: a test case for predicting lifestyles and emergence of pathogens.</title>
        <authorList>
            <person name="Haridas S."/>
            <person name="Albert R."/>
            <person name="Binder M."/>
            <person name="Bloem J."/>
            <person name="Labutti K."/>
            <person name="Salamov A."/>
            <person name="Andreopoulos B."/>
            <person name="Baker S."/>
            <person name="Barry K."/>
            <person name="Bills G."/>
            <person name="Bluhm B."/>
            <person name="Cannon C."/>
            <person name="Castanera R."/>
            <person name="Culley D."/>
            <person name="Daum C."/>
            <person name="Ezra D."/>
            <person name="Gonzalez J."/>
            <person name="Henrissat B."/>
            <person name="Kuo A."/>
            <person name="Liang C."/>
            <person name="Lipzen A."/>
            <person name="Lutzoni F."/>
            <person name="Magnuson J."/>
            <person name="Mondo S."/>
            <person name="Nolan M."/>
            <person name="Ohm R."/>
            <person name="Pangilinan J."/>
            <person name="Park H.-J."/>
            <person name="Ramirez L."/>
            <person name="Alfaro M."/>
            <person name="Sun H."/>
            <person name="Tritt A."/>
            <person name="Yoshinaga Y."/>
            <person name="Zwiers L.-H."/>
            <person name="Turgeon B."/>
            <person name="Goodwin S."/>
            <person name="Spatafora J."/>
            <person name="Crous P."/>
            <person name="Grigoriev I."/>
        </authorList>
    </citation>
    <scope>NUCLEOTIDE SEQUENCE</scope>
    <source>
        <strain evidence="3">CBS 279.74</strain>
    </source>
</reference>
<accession>A0A6G1JWZ9</accession>
<sequence length="454" mass="48209">MKYTWIRVAASTLLFANTVLSAVRPVLSPTIDITSIENVIPTTNVTLSYANANETDAVPSVNVTLAMSAPSVLLEAIASVSVVDCSPTSVDVTFTNAIAFAEARATWPTDGNFTLITNHMGDCDVELERGFFLVTGLTWSNTTLNVRAVSINQDIAAVADVAEISFGGLEATPLGKRALVLDPSFTLPVNYSFPRNTTLYSSAPYLTIAADSADFGAQLTVSGYLKYSFLQFKLNQLYFDIDAGFDASVTLSASIGAGYNSTFIYAAPELSYQFVNIPGVLTLGPALTFSVGAEVASSAAVNLETTFSVGIADGNVHVDALNKSASSTSGWKPTYYIGSNISSNANVDINPYVSVTVELGIDILGGLVDLSTGLTAKPKFTNEFSLTDVAGFNTTAIKGLNSEGTCSQGLAVESDFELEVDLFVTQFYRTTLWDYKVDVADVCYTYQNSTTGLV</sequence>
<feature type="signal peptide" evidence="1">
    <location>
        <begin position="1"/>
        <end position="21"/>
    </location>
</feature>
<proteinExistence type="predicted"/>
<keyword evidence="4" id="KW-1185">Reference proteome</keyword>
<evidence type="ECO:0000313" key="4">
    <source>
        <dbReference type="Proteomes" id="UP000799428"/>
    </source>
</evidence>
<feature type="domain" description="DUF7029" evidence="2">
    <location>
        <begin position="65"/>
        <end position="160"/>
    </location>
</feature>
<dbReference type="Pfam" id="PF22974">
    <property type="entry name" value="DUF7029"/>
    <property type="match status" value="1"/>
</dbReference>
<evidence type="ECO:0000313" key="3">
    <source>
        <dbReference type="EMBL" id="KAF2705068.1"/>
    </source>
</evidence>